<dbReference type="Gene3D" id="3.30.559.30">
    <property type="entry name" value="Nonribosomal peptide synthetase, condensation domain"/>
    <property type="match status" value="4"/>
</dbReference>
<dbReference type="PROSITE" id="PS50075">
    <property type="entry name" value="CARRIER"/>
    <property type="match status" value="3"/>
</dbReference>
<comment type="cofactor">
    <cofactor evidence="1">
        <name>pantetheine 4'-phosphate</name>
        <dbReference type="ChEBI" id="CHEBI:47942"/>
    </cofactor>
</comment>
<feature type="domain" description="Carrier" evidence="4">
    <location>
        <begin position="2300"/>
        <end position="2375"/>
    </location>
</feature>
<comment type="caution">
    <text evidence="5">The sequence shown here is derived from an EMBL/GenBank/DDBJ whole genome shotgun (WGS) entry which is preliminary data.</text>
</comment>
<dbReference type="FunFam" id="3.40.50.980:FF:000002">
    <property type="entry name" value="Enterobactin synthetase component F"/>
    <property type="match status" value="1"/>
</dbReference>
<keyword evidence="2" id="KW-0596">Phosphopantetheine</keyword>
<sequence>MLPLTGGQLGVWYAQRLDPADPRYNVGHYVELTGRLDPALFERAVRTTVGEAQALHVRIMDAPGGPWQALEADRGEWPLPVLELPRGQALTAMRADLARPVDPVDGPLFAGALYRTGPESWLWYMRYHHIAVDGYTVAMIAKRVAAVYTALAAGHDPGDGPFGPFTAIPGQEREYRASERHERDREWWAAKLAGAPQVPVLAPGEPAYGFVRHTASFPGDALLRVAKEAGATWADAVTAVTAAYVHRMTGLTDIVLGMPFAGRFGGPAMRSPGMAVNVLPLRLAAGPDDTFATLIRRAAAEIAEARAHQRYRGEDLQRDLGRTEPGRRLHGPSVNIKAFDYELSFAGVPGVVRNLAAGPVDDLEFSFYKSPDDELTLELDGNAGTCTEDDLAAHGERFAAFAAALAGDPARPLAGVPLATAGERERAIADASGGDAAPGPSIAAAFRAQARLTPAAVAVRDGAGALTFAELDETSDRLAGLLAARGAAPERIVALDLPRGTGMIVAQLAALKSGAAQLTLTEDLPADRRAVMLADAAPVLVVTPGTLAEAEAAGSAAAAPLADPPPASLAYVLYTSGSTGTPKAVAVTHGSLSALWRHHNAGLHAAGARRRVAHSYALSFDSAWEPFLWLVSGHELVILDEHQRRDPACYSGVDVIDVTPSLAVRLAEAGVLEGPGRPGLVLLGGEAVPEGLWRRLREIPGLAARNVYGPTEFTVDALTADLADGPTPVIGRPVTGARAYVLDGRLAPVPPGVTGELYLAGTGLARGYLNDPGRTAARFAADPFRPGERMYRTGDLARRRPDGALEYLGRADDQVKVRGHRIEPGEVEAALARVPGVTGAAAALRDGLLVGYVTGAGLDPAEIRGALAARLPAALVPAAVVAIGELPLTPHGKLDRAALPAPEFTAGGRAPRDEVEAALCGVAAEVLGLPGVGIDDNFFELGGDSILSIQMCGRARKAGLLITPRQVFERRTVAALAAVAEAMPARQADDGTGVVPVTPPVAWLREAAGPGRTPPAYTHSVTLDVPAGLGEDRLAGAVRALLAAHDALRARLLPDWSLLVPPPHEARPRDLIGPPGLIDPAAGRMAAFTLQPGRLTVTVHHLAVDGVSWRILLPDLRAALAGRPLEPAGTSLRTWARTLAERDFAGEEAYWAALLDRPAPPVPTAAGDPDATLVTHAPADLTRDLLAAAARCRTRPDELLLAALALTIGGEDLLVQAEGHGRDLDDRLDLSRTVGWFTAEHPVRADLTGAATPDQVLRRVKEAVRGVPSRGVGYGVLRHLRGRLRGLAEPRILFNYLGRFAAGAAFSAAGEPATPYALTVNAFLHDEPDGPRLAVHWASPDGTADLAGITGRWTAALAAVAAAPGALIPSDLPLVSLTQDQIDRLPPGTADVLPLSPLQEGLLFHAAHDETDVYTSVTWLDVDGPAGRLRSRMEALLARHDALRAAFVTGDLDRPVQVVPAQVELPWREVDLSDAPERLADLEREELARRFDVSAPPLVRCVLVRQAAGHHRLLIVSHHLVADGWSTPLIVRELVSGAPATAAPPYRRYLAWLAGRDRAADAEAWRTALAGLASPTLLGGGGRARTPATPADLRVRLPKGVADGLRELARAHGLTLNTIFQYAWGLLLARLTGRDDVVFGATVSGRPADLDGVEGMIGLFSNTVPVRVRIAPGEPVGAALARVQAEQARLLGHQYLGLAEIQALTGMNPLFDTLLVFENYPAGTAESGDLRVTGAGNRGYTHYALTLLALPAGDPVLGPGGDDLGLVLEYRADLYDRERAQAFADRLALVLAGIAAGEPSGRIGVLLPGERERLLGEWIDTAAEVPGGTVADVFEATASATPEATALVTEDGSLTFAELNRRANRVAHALIALGAGPERLVALALPRTADLVVALLAVLKTGAAYLPVDLDYPEERRRLMLADADPLLVLTKLPGTDEGETADPVVARDPRHRAAVIYTSGSTGRPKGVQIEHAGLMNLYRDHRDTIFADAVAAAGGRRLRAAHTASFSFDSSWEQLLWLLCGHELHLFGEETRRDAEATVELVRRRRIDTLDVTPSFAAQLVEYGLLSGPHVPRLVLLGGEAVPKALWRRLRETPGLLTHDFYGPTEFTVDAFGSRPAASEDPVIGRPIANTRAYVLDGGLRPVPPGVPGELYLAGTGIARGYLNRPGLTAARFVADPFGGGGRMYRTGDVARWRADGTMEFLGRADDQVKLRGYRIEPGEVEAALLALPGVTRAAVIVADDRLVAYVVSASEIDPGALGLPPYMVPAVVRMDELPINVHGKLDRAALPAPQAATASRAARDEREEIVRGVFADLLGVPGIGPGDDFFGLGGHSLLAARAVNRLRRLLGAPVGIRDLFESRTAARLTSRLGRGSAGSGAAAIVPMARPSRVPLSDAQRRLWFLFKLEGPSPVYNIPLRLRLRPGVEEEALRAAFADVTARHEVLRTVYPDEGGTPYQRVADAVPPFETAEVGAGELPAALARAEAHAFDLAAEPPLRVTLFRLPGGAATLSAVFHHIASDQWSEGVFLRDLAAAYEARRQGRAPAWDRPPVQYADYALWRTGQDTTALTEFWREALAGIPAELPLTADRPRPQVPSYRGGTVRRRLPGEVHQGVAALARATGTTPFMVLQAAVAVLLCRLGGGTDVPLGVPVAGRPDEALDDAMGCFVNTLVLRADVSGDPTFTELLERVRETELAALAHQDLPFEKLVEIAAPARSLARHPLFQVLTQYHRAGGPSPLGEVEPDLSVHARFDLAFTAVDDGEATHLSVIHARDLYDEETAGLLADRLIHLLRQVTADPGLRAGAVDVLSPAERELIARVGATAREAPEDTVGRLIAARAARTPAATAVVAPDGLTLTYAELERRAGRVARALAEAGAGPETIVAIAIPRSAELMTALLAVLKTGAAYLPIDAELPAARREFMLADARPVLVLTAEDVRAAWESGEASFEDRSGPAHPAYVIYTSGSTGAPKAVVVEHRAIVNRLAWTQAEYGLTADDRVLQKTPASFDVSVWEFFWPLCAGAAVVLAPPGAHRDPAELTRLIREHAVTTAHFVPSMLRGFLTDPGVPGCSGLRRVLCSGEALTADLAAAFSAALDVPLHNLYGPTEAAVDVSAQPYEGDPGGPGVPIGRPVWNTRLYVLDAALRQVPVGVPGELYISGRQLARGYLNRPGLTAARFVADPFGGGGRMYRTGDLVRMRRDGALEFLARTDDQVKIRGHRIELGEVETALRALPGVRDAAAAAVDGRLIGYVVAAGADPAALRRELTTRLPAPAVPAVILPLDALPLTTSGKLDRRALPTPAATAPATRVESAGNPFVAAFAEILGLESVGPDDDFFGLGGDSIMSISLVARIRDAGLEITAKEVFEHPTPAGLAAVARGRQAPAESAGESIAEPLEGPVPLLPVVHWLREQGVPVRDFHQARLLQVPSGLGAEAVAAAFDALQRRHDALRLRLSRPHPAVWSAEIADPVPAEVRRVSGLADLAGEYRAAVDRLDPGAGRVLQVVWFDLGDAPGRLLVVAHHLVVDGVSWRVLLPELAALLRGKTLTPVPVPYARWARRLTAEAQEPAALAELDHWLSTLAPGAHHLPHGGRPRVRGGRE</sequence>
<evidence type="ECO:0000256" key="2">
    <source>
        <dbReference type="ARBA" id="ARBA00022450"/>
    </source>
</evidence>
<dbReference type="InterPro" id="IPR006162">
    <property type="entry name" value="Ppantetheine_attach_site"/>
</dbReference>
<dbReference type="Gene3D" id="1.10.1200.10">
    <property type="entry name" value="ACP-like"/>
    <property type="match status" value="3"/>
</dbReference>
<name>A0A2W2GRI8_9ACTN</name>
<feature type="domain" description="Carrier" evidence="4">
    <location>
        <begin position="910"/>
        <end position="984"/>
    </location>
</feature>
<dbReference type="EMBL" id="POUA01000250">
    <property type="protein sequence ID" value="PZG36797.1"/>
    <property type="molecule type" value="Genomic_DNA"/>
</dbReference>
<dbReference type="InterPro" id="IPR036736">
    <property type="entry name" value="ACP-like_sf"/>
</dbReference>
<dbReference type="PROSITE" id="PS00455">
    <property type="entry name" value="AMP_BINDING"/>
    <property type="match status" value="3"/>
</dbReference>
<dbReference type="Proteomes" id="UP000248544">
    <property type="component" value="Unassembled WGS sequence"/>
</dbReference>
<dbReference type="Pfam" id="PF13193">
    <property type="entry name" value="AMP-binding_C"/>
    <property type="match status" value="2"/>
</dbReference>
<dbReference type="SUPFAM" id="SSF52777">
    <property type="entry name" value="CoA-dependent acyltransferases"/>
    <property type="match status" value="9"/>
</dbReference>
<dbReference type="InterPro" id="IPR020806">
    <property type="entry name" value="PKS_PP-bd"/>
</dbReference>
<dbReference type="InterPro" id="IPR010071">
    <property type="entry name" value="AA_adenyl_dom"/>
</dbReference>
<dbReference type="Gene3D" id="3.30.300.30">
    <property type="match status" value="3"/>
</dbReference>
<dbReference type="GO" id="GO:0031177">
    <property type="term" value="F:phosphopantetheine binding"/>
    <property type="evidence" value="ECO:0007669"/>
    <property type="project" value="InterPro"/>
</dbReference>
<dbReference type="PANTHER" id="PTHR45527:SF1">
    <property type="entry name" value="FATTY ACID SYNTHASE"/>
    <property type="match status" value="1"/>
</dbReference>
<dbReference type="Pfam" id="PF00501">
    <property type="entry name" value="AMP-binding"/>
    <property type="match status" value="3"/>
</dbReference>
<feature type="non-terminal residue" evidence="5">
    <location>
        <position position="3600"/>
    </location>
</feature>
<dbReference type="InterPro" id="IPR009081">
    <property type="entry name" value="PP-bd_ACP"/>
</dbReference>
<dbReference type="FunFam" id="1.10.1200.10:FF:000005">
    <property type="entry name" value="Nonribosomal peptide synthetase 1"/>
    <property type="match status" value="1"/>
</dbReference>
<dbReference type="GO" id="GO:0009366">
    <property type="term" value="C:enterobactin synthetase complex"/>
    <property type="evidence" value="ECO:0007669"/>
    <property type="project" value="TreeGrafter"/>
</dbReference>
<dbReference type="InterPro" id="IPR020845">
    <property type="entry name" value="AMP-binding_CS"/>
</dbReference>
<dbReference type="SUPFAM" id="SSF47336">
    <property type="entry name" value="ACP-like"/>
    <property type="match status" value="3"/>
</dbReference>
<dbReference type="PROSITE" id="PS00012">
    <property type="entry name" value="PHOSPHOPANTETHEINE"/>
    <property type="match status" value="2"/>
</dbReference>
<dbReference type="CDD" id="cd19540">
    <property type="entry name" value="LCL_NRPS-like"/>
    <property type="match status" value="1"/>
</dbReference>
<dbReference type="Pfam" id="PF00668">
    <property type="entry name" value="Condensation"/>
    <property type="match status" value="5"/>
</dbReference>
<dbReference type="GO" id="GO:0043041">
    <property type="term" value="P:amino acid activation for nonribosomal peptide biosynthetic process"/>
    <property type="evidence" value="ECO:0007669"/>
    <property type="project" value="TreeGrafter"/>
</dbReference>
<dbReference type="Gene3D" id="3.40.50.980">
    <property type="match status" value="6"/>
</dbReference>
<dbReference type="FunFam" id="2.30.38.10:FF:000001">
    <property type="entry name" value="Non-ribosomal peptide synthetase PvdI"/>
    <property type="match status" value="3"/>
</dbReference>
<dbReference type="CDD" id="cd17646">
    <property type="entry name" value="A_NRPS_AB3403-like"/>
    <property type="match status" value="1"/>
</dbReference>
<dbReference type="InterPro" id="IPR045851">
    <property type="entry name" value="AMP-bd_C_sf"/>
</dbReference>
<dbReference type="InterPro" id="IPR000873">
    <property type="entry name" value="AMP-dep_synth/lig_dom"/>
</dbReference>
<dbReference type="Gene3D" id="2.30.38.10">
    <property type="entry name" value="Luciferase, Domain 3"/>
    <property type="match status" value="3"/>
</dbReference>
<dbReference type="Pfam" id="PF00550">
    <property type="entry name" value="PP-binding"/>
    <property type="match status" value="3"/>
</dbReference>
<dbReference type="CDD" id="cd19543">
    <property type="entry name" value="DCL_NRPS"/>
    <property type="match status" value="1"/>
</dbReference>
<evidence type="ECO:0000259" key="4">
    <source>
        <dbReference type="PROSITE" id="PS50075"/>
    </source>
</evidence>
<dbReference type="InterPro" id="IPR001242">
    <property type="entry name" value="Condensation_dom"/>
</dbReference>
<gene>
    <name evidence="5" type="ORF">C1I98_26355</name>
</gene>
<dbReference type="GO" id="GO:0047527">
    <property type="term" value="F:2,3-dihydroxybenzoate-serine ligase activity"/>
    <property type="evidence" value="ECO:0007669"/>
    <property type="project" value="TreeGrafter"/>
</dbReference>
<dbReference type="GO" id="GO:0009239">
    <property type="term" value="P:enterobactin biosynthetic process"/>
    <property type="evidence" value="ECO:0007669"/>
    <property type="project" value="TreeGrafter"/>
</dbReference>
<evidence type="ECO:0000313" key="6">
    <source>
        <dbReference type="Proteomes" id="UP000248544"/>
    </source>
</evidence>
<organism evidence="5 6">
    <name type="scientific">Spongiactinospora gelatinilytica</name>
    <dbReference type="NCBI Taxonomy" id="2666298"/>
    <lineage>
        <taxon>Bacteria</taxon>
        <taxon>Bacillati</taxon>
        <taxon>Actinomycetota</taxon>
        <taxon>Actinomycetes</taxon>
        <taxon>Streptosporangiales</taxon>
        <taxon>Streptosporangiaceae</taxon>
        <taxon>Spongiactinospora</taxon>
    </lineage>
</organism>
<dbReference type="InterPro" id="IPR023213">
    <property type="entry name" value="CAT-like_dom_sf"/>
</dbReference>
<evidence type="ECO:0000256" key="3">
    <source>
        <dbReference type="ARBA" id="ARBA00022553"/>
    </source>
</evidence>
<evidence type="ECO:0000313" key="5">
    <source>
        <dbReference type="EMBL" id="PZG36797.1"/>
    </source>
</evidence>
<dbReference type="InterPro" id="IPR025110">
    <property type="entry name" value="AMP-bd_C"/>
</dbReference>
<protein>
    <submittedName>
        <fullName evidence="5">Non-ribosomal peptide synthetase</fullName>
    </submittedName>
</protein>
<dbReference type="SUPFAM" id="SSF56801">
    <property type="entry name" value="Acetyl-CoA synthetase-like"/>
    <property type="match status" value="3"/>
</dbReference>
<dbReference type="Gene3D" id="3.30.559.10">
    <property type="entry name" value="Chloramphenicol acetyltransferase-like domain"/>
    <property type="match status" value="5"/>
</dbReference>
<dbReference type="FunFam" id="3.40.50.12780:FF:000012">
    <property type="entry name" value="Non-ribosomal peptide synthetase"/>
    <property type="match status" value="1"/>
</dbReference>
<keyword evidence="3" id="KW-0597">Phosphoprotein</keyword>
<dbReference type="NCBIfam" id="NF003417">
    <property type="entry name" value="PRK04813.1"/>
    <property type="match status" value="3"/>
</dbReference>
<dbReference type="GO" id="GO:0005829">
    <property type="term" value="C:cytosol"/>
    <property type="evidence" value="ECO:0007669"/>
    <property type="project" value="TreeGrafter"/>
</dbReference>
<evidence type="ECO:0000256" key="1">
    <source>
        <dbReference type="ARBA" id="ARBA00001957"/>
    </source>
</evidence>
<dbReference type="SMART" id="SM00823">
    <property type="entry name" value="PKS_PP"/>
    <property type="match status" value="3"/>
</dbReference>
<accession>A0A2W2GRI8</accession>
<dbReference type="CDD" id="cd05930">
    <property type="entry name" value="A_NRPS"/>
    <property type="match status" value="2"/>
</dbReference>
<proteinExistence type="predicted"/>
<reference evidence="5 6" key="1">
    <citation type="submission" date="2018-01" db="EMBL/GenBank/DDBJ databases">
        <title>Draft genome sequence of Sphaerisporangium sp. 7K107.</title>
        <authorList>
            <person name="Sahin N."/>
            <person name="Saygin H."/>
            <person name="Ay H."/>
        </authorList>
    </citation>
    <scope>NUCLEOTIDE SEQUENCE [LARGE SCALE GENOMIC DNA]</scope>
    <source>
        <strain evidence="5 6">7K107</strain>
    </source>
</reference>
<dbReference type="GO" id="GO:0008610">
    <property type="term" value="P:lipid biosynthetic process"/>
    <property type="evidence" value="ECO:0007669"/>
    <property type="project" value="UniProtKB-ARBA"/>
</dbReference>
<feature type="domain" description="Carrier" evidence="4">
    <location>
        <begin position="3308"/>
        <end position="3382"/>
    </location>
</feature>
<dbReference type="PANTHER" id="PTHR45527">
    <property type="entry name" value="NONRIBOSOMAL PEPTIDE SYNTHETASE"/>
    <property type="match status" value="1"/>
</dbReference>
<dbReference type="NCBIfam" id="TIGR01733">
    <property type="entry name" value="AA-adenyl-dom"/>
    <property type="match status" value="3"/>
</dbReference>
<keyword evidence="6" id="KW-1185">Reference proteome</keyword>